<reference evidence="7 8" key="1">
    <citation type="submission" date="2017-09" db="EMBL/GenBank/DDBJ databases">
        <title>WGS assembly of Aquilegia coerulea Goldsmith.</title>
        <authorList>
            <person name="Hodges S."/>
            <person name="Kramer E."/>
            <person name="Nordborg M."/>
            <person name="Tomkins J."/>
            <person name="Borevitz J."/>
            <person name="Derieg N."/>
            <person name="Yan J."/>
            <person name="Mihaltcheva S."/>
            <person name="Hayes R.D."/>
            <person name="Rokhsar D."/>
        </authorList>
    </citation>
    <scope>NUCLEOTIDE SEQUENCE [LARGE SCALE GENOMIC DNA]</scope>
    <source>
        <strain evidence="8">cv. Goldsmith</strain>
    </source>
</reference>
<dbReference type="InterPro" id="IPR052608">
    <property type="entry name" value="U-box_domain_protein"/>
</dbReference>
<dbReference type="CDD" id="cd16664">
    <property type="entry name" value="RING-Ubox_PUB"/>
    <property type="match status" value="1"/>
</dbReference>
<dbReference type="STRING" id="218851.A0A2G5EUM4"/>
<dbReference type="InterPro" id="IPR045210">
    <property type="entry name" value="RING-Ubox_PUB"/>
</dbReference>
<organism evidence="7 8">
    <name type="scientific">Aquilegia coerulea</name>
    <name type="common">Rocky mountain columbine</name>
    <dbReference type="NCBI Taxonomy" id="218851"/>
    <lineage>
        <taxon>Eukaryota</taxon>
        <taxon>Viridiplantae</taxon>
        <taxon>Streptophyta</taxon>
        <taxon>Embryophyta</taxon>
        <taxon>Tracheophyta</taxon>
        <taxon>Spermatophyta</taxon>
        <taxon>Magnoliopsida</taxon>
        <taxon>Ranunculales</taxon>
        <taxon>Ranunculaceae</taxon>
        <taxon>Thalictroideae</taxon>
        <taxon>Aquilegia</taxon>
    </lineage>
</organism>
<protein>
    <recommendedName>
        <fullName evidence="3">RING-type E3 ubiquitin transferase</fullName>
        <ecNumber evidence="3">2.3.2.27</ecNumber>
    </recommendedName>
</protein>
<comment type="catalytic activity">
    <reaction evidence="1">
        <text>S-ubiquitinyl-[E2 ubiquitin-conjugating enzyme]-L-cysteine + [acceptor protein]-L-lysine = [E2 ubiquitin-conjugating enzyme]-L-cysteine + N(6)-ubiquitinyl-[acceptor protein]-L-lysine.</text>
        <dbReference type="EC" id="2.3.2.27"/>
    </reaction>
</comment>
<dbReference type="Proteomes" id="UP000230069">
    <property type="component" value="Unassembled WGS sequence"/>
</dbReference>
<dbReference type="PROSITE" id="PS51698">
    <property type="entry name" value="U_BOX"/>
    <property type="match status" value="1"/>
</dbReference>
<dbReference type="Pfam" id="PF04564">
    <property type="entry name" value="U-box"/>
    <property type="match status" value="1"/>
</dbReference>
<dbReference type="InterPro" id="IPR000225">
    <property type="entry name" value="Armadillo"/>
</dbReference>
<dbReference type="InterPro" id="IPR013083">
    <property type="entry name" value="Znf_RING/FYVE/PHD"/>
</dbReference>
<name>A0A2G5EUM4_AQUCA</name>
<dbReference type="UniPathway" id="UPA00143"/>
<dbReference type="PANTHER" id="PTHR45958:SF14">
    <property type="entry name" value="RING-TYPE E3 UBIQUITIN TRANSFERASE"/>
    <property type="match status" value="1"/>
</dbReference>
<feature type="non-terminal residue" evidence="7">
    <location>
        <position position="1"/>
    </location>
</feature>
<dbReference type="PANTHER" id="PTHR45958">
    <property type="entry name" value="RING-TYPE E3 UBIQUITIN TRANSFERASE"/>
    <property type="match status" value="1"/>
</dbReference>
<dbReference type="InterPro" id="IPR003613">
    <property type="entry name" value="Ubox_domain"/>
</dbReference>
<dbReference type="InterPro" id="IPR016024">
    <property type="entry name" value="ARM-type_fold"/>
</dbReference>
<keyword evidence="8" id="KW-1185">Reference proteome</keyword>
<keyword evidence="5" id="KW-0732">Signal</keyword>
<dbReference type="SUPFAM" id="SSF57850">
    <property type="entry name" value="RING/U-box"/>
    <property type="match status" value="1"/>
</dbReference>
<keyword evidence="4" id="KW-0808">Transferase</keyword>
<dbReference type="EC" id="2.3.2.27" evidence="3"/>
<evidence type="ECO:0000256" key="2">
    <source>
        <dbReference type="ARBA" id="ARBA00004906"/>
    </source>
</evidence>
<sequence length="1041" mass="115650">QLSNTFLTRHQSAILLLFPSQTVLLSPQLQLQPQPQPEPTNIPNNQLPCQLSDHNFMITTTKAGFPAAQQQQQQLLITKSLSEICSIPDETYSWETPRRFSGYLKRLQLILNHFLRSENHSTSIQTSLKGISSDLIKSSETLLLYRKKSKIYVLINCKSLCLALQETAISIGKWLALLDSALLDHNNYNPELHKKVSDLSTDMKKTQFKVTENEERVYCTLQKEGQVRQTSKAVQSGIIMDLARALGTEPGNLGELEKQIKLLKNDIVSSNSIAERRILMSLERIFDNWSIEPNHAAGGFDVDFEEDAQIQPFRNFICPLTKEVMKNPVVLESSQTYEKTAIQYWFDRCIEDGRDPTCPVTGQVLKSLEQKPNIGLAGAIEEWVNRNSNGSNLRSKSLLVLLSMSKDEESKLKMLEDGMTKLAIRSLNIERSEKEREYAVKLLLEFSKDEAYCAKIASEKGALVLLSTMAGNLEYPSLSYLAEEVLKKVEKVEDNVQHLASAGRFEPLLSRLCKGSNDIRIEMASLVGKMDLTHTSKEQIARQGAKILVDMLHKPEGRMESLQALYNLSTLDDNATILVDSGVLIPLTNILFNVEDDFSDLKELAVSIIANIVSKSGHWELASVNKEGFSLQSEAIVYSIIQLLPHASPKGQVQVLQILSGIASSPQASESVATHIASGGGIKLVLPLLGHPEIAHRLSAFKLVRILSEKVSPILATELRASNSFPLLKDKLLDTQYTDGERYEATCILANLPLTDDEIKTILGTNLIGWIVSALKEYRGSSTGKTSRSTSLLVEGLLGLLLHYAKSRDQAILNTVQEYRLMTVFREQLSFSIQPRVKERAALGLKYLSEFGRTLNVSANLEPKRSRGIFSSLTLCGKPPKVPPTCPIHCTACGDDSLCLLKSNCIKPLINLLDDEDTNVQISAVQALSTVLDDGSHSPKRAVDELEELGVVDAVIALFKEVRTGELQERTIWMVERILRLENQNPQLSVDQTLVRALVEALKHGNANTKLHAQNALTNLKQLSGISGKISSQGQRPTNRH</sequence>
<proteinExistence type="predicted"/>
<gene>
    <name evidence="7" type="ORF">AQUCO_00400378v1</name>
</gene>
<dbReference type="InParanoid" id="A0A2G5EUM4"/>
<feature type="domain" description="U-box" evidence="6">
    <location>
        <begin position="311"/>
        <end position="390"/>
    </location>
</feature>
<dbReference type="GO" id="GO:0016567">
    <property type="term" value="P:protein ubiquitination"/>
    <property type="evidence" value="ECO:0007669"/>
    <property type="project" value="UniProtKB-UniPathway"/>
</dbReference>
<evidence type="ECO:0000256" key="4">
    <source>
        <dbReference type="ARBA" id="ARBA00022679"/>
    </source>
</evidence>
<dbReference type="EMBL" id="KZ305021">
    <property type="protein sequence ID" value="PIA59456.1"/>
    <property type="molecule type" value="Genomic_DNA"/>
</dbReference>
<feature type="signal peptide" evidence="5">
    <location>
        <begin position="1"/>
        <end position="25"/>
    </location>
</feature>
<evidence type="ECO:0000313" key="8">
    <source>
        <dbReference type="Proteomes" id="UP000230069"/>
    </source>
</evidence>
<dbReference type="Gene3D" id="1.25.10.10">
    <property type="entry name" value="Leucine-rich Repeat Variant"/>
    <property type="match status" value="3"/>
</dbReference>
<evidence type="ECO:0000256" key="5">
    <source>
        <dbReference type="SAM" id="SignalP"/>
    </source>
</evidence>
<dbReference type="SMART" id="SM00185">
    <property type="entry name" value="ARM"/>
    <property type="match status" value="6"/>
</dbReference>
<dbReference type="SUPFAM" id="SSF48371">
    <property type="entry name" value="ARM repeat"/>
    <property type="match status" value="1"/>
</dbReference>
<dbReference type="Gene3D" id="3.30.40.10">
    <property type="entry name" value="Zinc/RING finger domain, C3HC4 (zinc finger)"/>
    <property type="match status" value="1"/>
</dbReference>
<dbReference type="InterPro" id="IPR011989">
    <property type="entry name" value="ARM-like"/>
</dbReference>
<dbReference type="AlphaFoldDB" id="A0A2G5EUM4"/>
<evidence type="ECO:0000259" key="6">
    <source>
        <dbReference type="PROSITE" id="PS51698"/>
    </source>
</evidence>
<feature type="chain" id="PRO_5013908797" description="RING-type E3 ubiquitin transferase" evidence="5">
    <location>
        <begin position="26"/>
        <end position="1041"/>
    </location>
</feature>
<dbReference type="SMART" id="SM00504">
    <property type="entry name" value="Ubox"/>
    <property type="match status" value="1"/>
</dbReference>
<dbReference type="GO" id="GO:0061630">
    <property type="term" value="F:ubiquitin protein ligase activity"/>
    <property type="evidence" value="ECO:0007669"/>
    <property type="project" value="UniProtKB-EC"/>
</dbReference>
<evidence type="ECO:0000313" key="7">
    <source>
        <dbReference type="EMBL" id="PIA59456.1"/>
    </source>
</evidence>
<comment type="pathway">
    <text evidence="2">Protein modification; protein ubiquitination.</text>
</comment>
<evidence type="ECO:0000256" key="1">
    <source>
        <dbReference type="ARBA" id="ARBA00000900"/>
    </source>
</evidence>
<accession>A0A2G5EUM4</accession>
<dbReference type="OrthoDB" id="629492at2759"/>
<evidence type="ECO:0000256" key="3">
    <source>
        <dbReference type="ARBA" id="ARBA00012483"/>
    </source>
</evidence>